<evidence type="ECO:0000313" key="1">
    <source>
        <dbReference type="EMBL" id="KAA8650847.1"/>
    </source>
</evidence>
<accession>A0A5M9N8F7</accession>
<protein>
    <submittedName>
        <fullName evidence="1">Uncharacterized protein</fullName>
    </submittedName>
</protein>
<organism evidence="1 2">
    <name type="scientific">Aspergillus tanneri</name>
    <dbReference type="NCBI Taxonomy" id="1220188"/>
    <lineage>
        <taxon>Eukaryota</taxon>
        <taxon>Fungi</taxon>
        <taxon>Dikarya</taxon>
        <taxon>Ascomycota</taxon>
        <taxon>Pezizomycotina</taxon>
        <taxon>Eurotiomycetes</taxon>
        <taxon>Eurotiomycetidae</taxon>
        <taxon>Eurotiales</taxon>
        <taxon>Aspergillaceae</taxon>
        <taxon>Aspergillus</taxon>
        <taxon>Aspergillus subgen. Circumdati</taxon>
    </lineage>
</organism>
<dbReference type="InterPro" id="IPR029063">
    <property type="entry name" value="SAM-dependent_MTases_sf"/>
</dbReference>
<dbReference type="VEuPathDB" id="FungiDB:EYZ11_003825"/>
<dbReference type="AlphaFoldDB" id="A0A5M9N8F7"/>
<reference evidence="1 2" key="1">
    <citation type="submission" date="2019-08" db="EMBL/GenBank/DDBJ databases">
        <title>The genome sequence of a newly discovered highly antifungal drug resistant Aspergillus species, Aspergillus tanneri NIH 1004.</title>
        <authorList>
            <person name="Mounaud S."/>
            <person name="Singh I."/>
            <person name="Joardar V."/>
            <person name="Pakala S."/>
            <person name="Pakala S."/>
            <person name="Venepally P."/>
            <person name="Chung J.K."/>
            <person name="Losada L."/>
            <person name="Nierman W.C."/>
        </authorList>
    </citation>
    <scope>NUCLEOTIDE SEQUENCE [LARGE SCALE GENOMIC DNA]</scope>
    <source>
        <strain evidence="1 2">NIH1004</strain>
    </source>
</reference>
<sequence length="103" mass="11295">MFSPVSQISRKVINRKLLQSFFAIPTSPSTSIWPKRVELLDSTKSPVQVVSSSLLASYTWDDVTSDTVVDIGVGVGDFIRCYLEKFSDATVAPLELPSTAEIL</sequence>
<dbReference type="RefSeq" id="XP_033430208.1">
    <property type="nucleotide sequence ID" value="XM_033568213.1"/>
</dbReference>
<proteinExistence type="predicted"/>
<dbReference type="Gene3D" id="3.40.50.150">
    <property type="entry name" value="Vaccinia Virus protein VP39"/>
    <property type="match status" value="1"/>
</dbReference>
<evidence type="ECO:0000313" key="2">
    <source>
        <dbReference type="Proteomes" id="UP000324241"/>
    </source>
</evidence>
<name>A0A5M9N8F7_9EURO</name>
<dbReference type="Proteomes" id="UP000324241">
    <property type="component" value="Unassembled WGS sequence"/>
</dbReference>
<comment type="caution">
    <text evidence="1">The sequence shown here is derived from an EMBL/GenBank/DDBJ whole genome shotgun (WGS) entry which is preliminary data.</text>
</comment>
<dbReference type="GeneID" id="54326238"/>
<gene>
    <name evidence="1" type="ORF">ATNIH1004_003536</name>
</gene>
<dbReference type="EMBL" id="QUQM01000001">
    <property type="protein sequence ID" value="KAA8650847.1"/>
    <property type="molecule type" value="Genomic_DNA"/>
</dbReference>